<sequence>MRVKCVICDKINRIDNDCPQAKKLRNRLIHTYMCPSCHERITKKTKTRKQSGNFRLYQNKKVKDEFLS</sequence>
<evidence type="ECO:0000313" key="2">
    <source>
        <dbReference type="Proteomes" id="UP000245624"/>
    </source>
</evidence>
<reference evidence="1 2" key="1">
    <citation type="submission" date="2018-05" db="EMBL/GenBank/DDBJ databases">
        <title>Genomic analysis of Gracilibacillus dipsosauri DD1 reveals novel features of a salt-tolerant amylase.</title>
        <authorList>
            <person name="Deutch C.E."/>
            <person name="Yang S."/>
        </authorList>
    </citation>
    <scope>NUCLEOTIDE SEQUENCE [LARGE SCALE GENOMIC DNA]</scope>
    <source>
        <strain evidence="1 2">DD1</strain>
    </source>
</reference>
<gene>
    <name evidence="1" type="ORF">DLJ74_11295</name>
</gene>
<dbReference type="EMBL" id="QGTD01000008">
    <property type="protein sequence ID" value="PWU68989.1"/>
    <property type="molecule type" value="Genomic_DNA"/>
</dbReference>
<name>A0A317L585_9BACI</name>
<dbReference type="InterPro" id="IPR019241">
    <property type="entry name" value="DUF2197"/>
</dbReference>
<dbReference type="Proteomes" id="UP000245624">
    <property type="component" value="Unassembled WGS sequence"/>
</dbReference>
<dbReference type="Pfam" id="PF09963">
    <property type="entry name" value="DUF2197"/>
    <property type="match status" value="1"/>
</dbReference>
<evidence type="ECO:0000313" key="1">
    <source>
        <dbReference type="EMBL" id="PWU68989.1"/>
    </source>
</evidence>
<dbReference type="AlphaFoldDB" id="A0A317L585"/>
<organism evidence="1 2">
    <name type="scientific">Gracilibacillus dipsosauri</name>
    <dbReference type="NCBI Taxonomy" id="178340"/>
    <lineage>
        <taxon>Bacteria</taxon>
        <taxon>Bacillati</taxon>
        <taxon>Bacillota</taxon>
        <taxon>Bacilli</taxon>
        <taxon>Bacillales</taxon>
        <taxon>Bacillaceae</taxon>
        <taxon>Gracilibacillus</taxon>
    </lineage>
</organism>
<dbReference type="OrthoDB" id="2989868at2"/>
<proteinExistence type="predicted"/>
<dbReference type="RefSeq" id="WP_109984513.1">
    <property type="nucleotide sequence ID" value="NZ_QGTD01000008.1"/>
</dbReference>
<protein>
    <submittedName>
        <fullName evidence="1">DUF2197 domain-containing protein</fullName>
    </submittedName>
</protein>
<keyword evidence="2" id="KW-1185">Reference proteome</keyword>
<accession>A0A317L585</accession>
<comment type="caution">
    <text evidence="1">The sequence shown here is derived from an EMBL/GenBank/DDBJ whole genome shotgun (WGS) entry which is preliminary data.</text>
</comment>